<dbReference type="PANTHER" id="PTHR35789:SF1">
    <property type="entry name" value="SPORE GERMINATION PROTEIN B3"/>
    <property type="match status" value="1"/>
</dbReference>
<reference evidence="10 11" key="1">
    <citation type="submission" date="2023-07" db="EMBL/GenBank/DDBJ databases">
        <title>Genomic Encyclopedia of Type Strains, Phase IV (KMG-IV): sequencing the most valuable type-strain genomes for metagenomic binning, comparative biology and taxonomic classification.</title>
        <authorList>
            <person name="Goeker M."/>
        </authorList>
    </citation>
    <scope>NUCLEOTIDE SEQUENCE [LARGE SCALE GENOMIC DNA]</scope>
    <source>
        <strain evidence="10 11">DSM 12751</strain>
    </source>
</reference>
<dbReference type="RefSeq" id="WP_307395929.1">
    <property type="nucleotide sequence ID" value="NZ_BAAADK010000046.1"/>
</dbReference>
<comment type="similarity">
    <text evidence="2">Belongs to the GerABKC lipoprotein family.</text>
</comment>
<keyword evidence="7" id="KW-0449">Lipoprotein</keyword>
<sequence>MKVFIGFIKLQCIFAMLLTLTACWDYKEITYTLYGTSVGIDYEDGEYVVYIQILNFASIARQEGQVMDKKPIVVGKARGRTITDAIFALYRSEQFLLYWGHVTSIVLTKDAIQKLEIEKLTDVINRFPEIRYNVWIYATGSLFEDIYNVSAFFGFSPYETILMNPIDTYEQYSDIKPIYLFQFLADYLEPGRTAALPYLMIDKGTWKEGEKVSEQIKLGGVYLFEYKKYKGALEHEALVGKSYLDKDMRRMPLTIDDGGHQTLTLIVHTKDYDIKHTFKDGKVRYDLEIDIGAYIEEMEEKIGEKIMTARLEEKIQQDIRMTFEKGLEMGADVYNLNDKVYRYDHKNWEKYIRGKPNEEVIELGDVRVNAVIKHSGKYKERVN</sequence>
<keyword evidence="5" id="KW-0472">Membrane</keyword>
<evidence type="ECO:0000256" key="5">
    <source>
        <dbReference type="ARBA" id="ARBA00023136"/>
    </source>
</evidence>
<evidence type="ECO:0000256" key="6">
    <source>
        <dbReference type="ARBA" id="ARBA00023139"/>
    </source>
</evidence>
<proteinExistence type="inferred from homology"/>
<evidence type="ECO:0000256" key="2">
    <source>
        <dbReference type="ARBA" id="ARBA00007886"/>
    </source>
</evidence>
<comment type="subcellular location">
    <subcellularLocation>
        <location evidence="1">Membrane</location>
        <topology evidence="1">Lipid-anchor</topology>
    </subcellularLocation>
</comment>
<keyword evidence="11" id="KW-1185">Reference proteome</keyword>
<dbReference type="Gene3D" id="3.30.300.210">
    <property type="entry name" value="Nutrient germinant receptor protein C, domain 3"/>
    <property type="match status" value="1"/>
</dbReference>
<name>A0ABT9W1P4_9BACI</name>
<dbReference type="Proteomes" id="UP001235840">
    <property type="component" value="Unassembled WGS sequence"/>
</dbReference>
<dbReference type="PANTHER" id="PTHR35789">
    <property type="entry name" value="SPORE GERMINATION PROTEIN B3"/>
    <property type="match status" value="1"/>
</dbReference>
<keyword evidence="4" id="KW-0732">Signal</keyword>
<dbReference type="InterPro" id="IPR008844">
    <property type="entry name" value="Spore_GerAC-like"/>
</dbReference>
<dbReference type="EMBL" id="JAUSTY010000013">
    <property type="protein sequence ID" value="MDQ0167169.1"/>
    <property type="molecule type" value="Genomic_DNA"/>
</dbReference>
<dbReference type="InterPro" id="IPR038501">
    <property type="entry name" value="Spore_GerAC_C_sf"/>
</dbReference>
<gene>
    <name evidence="10" type="ORF">J2S11_003094</name>
</gene>
<comment type="caution">
    <text evidence="10">The sequence shown here is derived from an EMBL/GenBank/DDBJ whole genome shotgun (WGS) entry which is preliminary data.</text>
</comment>
<feature type="domain" description="Spore germination GerAC-like C-terminal" evidence="8">
    <location>
        <begin position="220"/>
        <end position="362"/>
    </location>
</feature>
<accession>A0ABT9W1P4</accession>
<evidence type="ECO:0000259" key="8">
    <source>
        <dbReference type="Pfam" id="PF05504"/>
    </source>
</evidence>
<evidence type="ECO:0000259" key="9">
    <source>
        <dbReference type="Pfam" id="PF25198"/>
    </source>
</evidence>
<protein>
    <submittedName>
        <fullName evidence="10">Ger(X)C family germination protein</fullName>
    </submittedName>
</protein>
<keyword evidence="6" id="KW-0564">Palmitate</keyword>
<organism evidence="10 11">
    <name type="scientific">Caldalkalibacillus horti</name>
    <dbReference type="NCBI Taxonomy" id="77523"/>
    <lineage>
        <taxon>Bacteria</taxon>
        <taxon>Bacillati</taxon>
        <taxon>Bacillota</taxon>
        <taxon>Bacilli</taxon>
        <taxon>Bacillales</taxon>
        <taxon>Bacillaceae</taxon>
        <taxon>Caldalkalibacillus</taxon>
    </lineage>
</organism>
<evidence type="ECO:0000256" key="7">
    <source>
        <dbReference type="ARBA" id="ARBA00023288"/>
    </source>
</evidence>
<dbReference type="PROSITE" id="PS51257">
    <property type="entry name" value="PROKAR_LIPOPROTEIN"/>
    <property type="match status" value="1"/>
</dbReference>
<dbReference type="InterPro" id="IPR046953">
    <property type="entry name" value="Spore_GerAC-like_C"/>
</dbReference>
<dbReference type="InterPro" id="IPR057336">
    <property type="entry name" value="GerAC_N"/>
</dbReference>
<evidence type="ECO:0000256" key="3">
    <source>
        <dbReference type="ARBA" id="ARBA00022544"/>
    </source>
</evidence>
<feature type="domain" description="Spore germination protein N-terminal" evidence="9">
    <location>
        <begin position="25"/>
        <end position="199"/>
    </location>
</feature>
<evidence type="ECO:0000313" key="11">
    <source>
        <dbReference type="Proteomes" id="UP001235840"/>
    </source>
</evidence>
<keyword evidence="3" id="KW-0309">Germination</keyword>
<dbReference type="Pfam" id="PF05504">
    <property type="entry name" value="Spore_GerAC"/>
    <property type="match status" value="1"/>
</dbReference>
<dbReference type="Pfam" id="PF25198">
    <property type="entry name" value="Spore_GerAC_N"/>
    <property type="match status" value="1"/>
</dbReference>
<evidence type="ECO:0000313" key="10">
    <source>
        <dbReference type="EMBL" id="MDQ0167169.1"/>
    </source>
</evidence>
<dbReference type="NCBIfam" id="TIGR02887">
    <property type="entry name" value="spore_ger_x_C"/>
    <property type="match status" value="1"/>
</dbReference>
<evidence type="ECO:0000256" key="1">
    <source>
        <dbReference type="ARBA" id="ARBA00004635"/>
    </source>
</evidence>
<evidence type="ECO:0000256" key="4">
    <source>
        <dbReference type="ARBA" id="ARBA00022729"/>
    </source>
</evidence>